<evidence type="ECO:0000259" key="3">
    <source>
        <dbReference type="Pfam" id="PF03959"/>
    </source>
</evidence>
<dbReference type="EMBL" id="KV878595">
    <property type="protein sequence ID" value="OJJ54129.1"/>
    <property type="molecule type" value="Genomic_DNA"/>
</dbReference>
<proteinExistence type="predicted"/>
<dbReference type="PANTHER" id="PTHR48070:SF1">
    <property type="entry name" value="SERINE HYDROLASE FSH DOMAIN-CONTAINING PROTEIN"/>
    <property type="match status" value="1"/>
</dbReference>
<dbReference type="GO" id="GO:0005737">
    <property type="term" value="C:cytoplasm"/>
    <property type="evidence" value="ECO:0007669"/>
    <property type="project" value="TreeGrafter"/>
</dbReference>
<dbReference type="STRING" id="1036612.A0A1L9T3Z1"/>
<name>A0A1L9T3Z1_9EURO</name>
<accession>A0A1L9T3Z1</accession>
<dbReference type="Gene3D" id="3.40.50.1820">
    <property type="entry name" value="alpha/beta hydrolase"/>
    <property type="match status" value="1"/>
</dbReference>
<organism evidence="4 5">
    <name type="scientific">Aspergillus sydowii CBS 593.65</name>
    <dbReference type="NCBI Taxonomy" id="1036612"/>
    <lineage>
        <taxon>Eukaryota</taxon>
        <taxon>Fungi</taxon>
        <taxon>Dikarya</taxon>
        <taxon>Ascomycota</taxon>
        <taxon>Pezizomycotina</taxon>
        <taxon>Eurotiomycetes</taxon>
        <taxon>Eurotiomycetidae</taxon>
        <taxon>Eurotiales</taxon>
        <taxon>Aspergillaceae</taxon>
        <taxon>Aspergillus</taxon>
        <taxon>Aspergillus subgen. Nidulantes</taxon>
    </lineage>
</organism>
<dbReference type="SUPFAM" id="SSF53474">
    <property type="entry name" value="alpha/beta-Hydrolases"/>
    <property type="match status" value="1"/>
</dbReference>
<dbReference type="RefSeq" id="XP_040697935.1">
    <property type="nucleotide sequence ID" value="XM_040842931.1"/>
</dbReference>
<gene>
    <name evidence="4" type="ORF">ASPSYDRAFT_160722</name>
</gene>
<reference evidence="5" key="1">
    <citation type="journal article" date="2017" name="Genome Biol.">
        <title>Comparative genomics reveals high biological diversity and specific adaptations in the industrially and medically important fungal genus Aspergillus.</title>
        <authorList>
            <person name="de Vries R.P."/>
            <person name="Riley R."/>
            <person name="Wiebenga A."/>
            <person name="Aguilar-Osorio G."/>
            <person name="Amillis S."/>
            <person name="Uchima C.A."/>
            <person name="Anderluh G."/>
            <person name="Asadollahi M."/>
            <person name="Askin M."/>
            <person name="Barry K."/>
            <person name="Battaglia E."/>
            <person name="Bayram O."/>
            <person name="Benocci T."/>
            <person name="Braus-Stromeyer S.A."/>
            <person name="Caldana C."/>
            <person name="Canovas D."/>
            <person name="Cerqueira G.C."/>
            <person name="Chen F."/>
            <person name="Chen W."/>
            <person name="Choi C."/>
            <person name="Clum A."/>
            <person name="Dos Santos R.A."/>
            <person name="Damasio A.R."/>
            <person name="Diallinas G."/>
            <person name="Emri T."/>
            <person name="Fekete E."/>
            <person name="Flipphi M."/>
            <person name="Freyberg S."/>
            <person name="Gallo A."/>
            <person name="Gournas C."/>
            <person name="Habgood R."/>
            <person name="Hainaut M."/>
            <person name="Harispe M.L."/>
            <person name="Henrissat B."/>
            <person name="Hilden K.S."/>
            <person name="Hope R."/>
            <person name="Hossain A."/>
            <person name="Karabika E."/>
            <person name="Karaffa L."/>
            <person name="Karanyi Z."/>
            <person name="Krasevec N."/>
            <person name="Kuo A."/>
            <person name="Kusch H."/>
            <person name="LaButti K."/>
            <person name="Lagendijk E.L."/>
            <person name="Lapidus A."/>
            <person name="Levasseur A."/>
            <person name="Lindquist E."/>
            <person name="Lipzen A."/>
            <person name="Logrieco A.F."/>
            <person name="MacCabe A."/>
            <person name="Maekelae M.R."/>
            <person name="Malavazi I."/>
            <person name="Melin P."/>
            <person name="Meyer V."/>
            <person name="Mielnichuk N."/>
            <person name="Miskei M."/>
            <person name="Molnar A.P."/>
            <person name="Mule G."/>
            <person name="Ngan C.Y."/>
            <person name="Orejas M."/>
            <person name="Orosz E."/>
            <person name="Ouedraogo J.P."/>
            <person name="Overkamp K.M."/>
            <person name="Park H.-S."/>
            <person name="Perrone G."/>
            <person name="Piumi F."/>
            <person name="Punt P.J."/>
            <person name="Ram A.F."/>
            <person name="Ramon A."/>
            <person name="Rauscher S."/>
            <person name="Record E."/>
            <person name="Riano-Pachon D.M."/>
            <person name="Robert V."/>
            <person name="Roehrig J."/>
            <person name="Ruller R."/>
            <person name="Salamov A."/>
            <person name="Salih N.S."/>
            <person name="Samson R.A."/>
            <person name="Sandor E."/>
            <person name="Sanguinetti M."/>
            <person name="Schuetze T."/>
            <person name="Sepcic K."/>
            <person name="Shelest E."/>
            <person name="Sherlock G."/>
            <person name="Sophianopoulou V."/>
            <person name="Squina F.M."/>
            <person name="Sun H."/>
            <person name="Susca A."/>
            <person name="Todd R.B."/>
            <person name="Tsang A."/>
            <person name="Unkles S.E."/>
            <person name="van de Wiele N."/>
            <person name="van Rossen-Uffink D."/>
            <person name="Oliveira J.V."/>
            <person name="Vesth T.C."/>
            <person name="Visser J."/>
            <person name="Yu J.-H."/>
            <person name="Zhou M."/>
            <person name="Andersen M.R."/>
            <person name="Archer D.B."/>
            <person name="Baker S.E."/>
            <person name="Benoit I."/>
            <person name="Brakhage A.A."/>
            <person name="Braus G.H."/>
            <person name="Fischer R."/>
            <person name="Frisvad J.C."/>
            <person name="Goldman G.H."/>
            <person name="Houbraken J."/>
            <person name="Oakley B."/>
            <person name="Pocsi I."/>
            <person name="Scazzocchio C."/>
            <person name="Seiboth B."/>
            <person name="vanKuyk P.A."/>
            <person name="Wortman J."/>
            <person name="Dyer P.S."/>
            <person name="Grigoriev I.V."/>
        </authorList>
    </citation>
    <scope>NUCLEOTIDE SEQUENCE [LARGE SCALE GENOMIC DNA]</scope>
    <source>
        <strain evidence="5">CBS 593.65</strain>
    </source>
</reference>
<dbReference type="InterPro" id="IPR029058">
    <property type="entry name" value="AB_hydrolase_fold"/>
</dbReference>
<dbReference type="OrthoDB" id="414698at2759"/>
<dbReference type="VEuPathDB" id="FungiDB:ASPSYDRAFT_160722"/>
<evidence type="ECO:0000256" key="1">
    <source>
        <dbReference type="ARBA" id="ARBA00022801"/>
    </source>
</evidence>
<dbReference type="GO" id="GO:0016787">
    <property type="term" value="F:hydrolase activity"/>
    <property type="evidence" value="ECO:0007669"/>
    <property type="project" value="UniProtKB-KW"/>
</dbReference>
<dbReference type="PANTHER" id="PTHR48070">
    <property type="entry name" value="ESTERASE OVCA2"/>
    <property type="match status" value="1"/>
</dbReference>
<protein>
    <recommendedName>
        <fullName evidence="3">Serine hydrolase domain-containing protein</fullName>
    </recommendedName>
</protein>
<sequence length="261" mass="28900">MPPPNTTTTLPRIACFHGGGSNSTIFEIQCSFLSNLLSSSFILEFFDGPFLRSAGPGVLPAFEECAPFKSWFEPLSLPGAPPNATNPDKNDGSGYDSAGRDGIERVLGLMEERGREKGFGDECWVGVMGFSQGTRVAGGILLDQQRREKLKRENAALARRAVGSGIRVNFGVLCNGGGVPMDSEVGFKLDNPDTVIRIPTLHVHGYKDEFLQYSRDQLATFYDRDTAELYEINYHHAMPWVKAESEELARRVKELYNRTRS</sequence>
<dbReference type="AlphaFoldDB" id="A0A1L9T3Z1"/>
<keyword evidence="1" id="KW-0378">Hydrolase</keyword>
<evidence type="ECO:0000313" key="5">
    <source>
        <dbReference type="Proteomes" id="UP000184356"/>
    </source>
</evidence>
<feature type="domain" description="Serine hydrolase" evidence="3">
    <location>
        <begin position="10"/>
        <end position="244"/>
    </location>
</feature>
<dbReference type="Pfam" id="PF03959">
    <property type="entry name" value="FSH1"/>
    <property type="match status" value="1"/>
</dbReference>
<dbReference type="InterPro" id="IPR005645">
    <property type="entry name" value="FSH-like_dom"/>
</dbReference>
<feature type="region of interest" description="Disordered" evidence="2">
    <location>
        <begin position="79"/>
        <end position="99"/>
    </location>
</feature>
<dbReference type="InterPro" id="IPR050593">
    <property type="entry name" value="LovG"/>
</dbReference>
<keyword evidence="5" id="KW-1185">Reference proteome</keyword>
<dbReference type="GO" id="GO:0005634">
    <property type="term" value="C:nucleus"/>
    <property type="evidence" value="ECO:0007669"/>
    <property type="project" value="TreeGrafter"/>
</dbReference>
<evidence type="ECO:0000313" key="4">
    <source>
        <dbReference type="EMBL" id="OJJ54129.1"/>
    </source>
</evidence>
<dbReference type="GeneID" id="63759004"/>
<dbReference type="GO" id="GO:0044550">
    <property type="term" value="P:secondary metabolite biosynthetic process"/>
    <property type="evidence" value="ECO:0007669"/>
    <property type="project" value="TreeGrafter"/>
</dbReference>
<evidence type="ECO:0000256" key="2">
    <source>
        <dbReference type="SAM" id="MobiDB-lite"/>
    </source>
</evidence>
<dbReference type="Proteomes" id="UP000184356">
    <property type="component" value="Unassembled WGS sequence"/>
</dbReference>